<dbReference type="EMBL" id="CH476615">
    <property type="protein sequence ID" value="EEP77321.1"/>
    <property type="molecule type" value="Genomic_DNA"/>
</dbReference>
<dbReference type="HOGENOM" id="CLU_095733_0_0_1"/>
<dbReference type="GO" id="GO:0003735">
    <property type="term" value="F:structural constituent of ribosome"/>
    <property type="evidence" value="ECO:0007669"/>
    <property type="project" value="InterPro"/>
</dbReference>
<dbReference type="InParanoid" id="C4JKL3"/>
<gene>
    <name evidence="5" type="ORF">UREG_02170</name>
</gene>
<reference evidence="6" key="1">
    <citation type="journal article" date="2009" name="Genome Res.">
        <title>Comparative genomic analyses of the human fungal pathogens Coccidioides and their relatives.</title>
        <authorList>
            <person name="Sharpton T.J."/>
            <person name="Stajich J.E."/>
            <person name="Rounsley S.D."/>
            <person name="Gardner M.J."/>
            <person name="Wortman J.R."/>
            <person name="Jordar V.S."/>
            <person name="Maiti R."/>
            <person name="Kodira C.D."/>
            <person name="Neafsey D.E."/>
            <person name="Zeng Q."/>
            <person name="Hung C.-Y."/>
            <person name="McMahan C."/>
            <person name="Muszewska A."/>
            <person name="Grynberg M."/>
            <person name="Mandel M.A."/>
            <person name="Kellner E.M."/>
            <person name="Barker B.M."/>
            <person name="Galgiani J.N."/>
            <person name="Orbach M.J."/>
            <person name="Kirkland T.N."/>
            <person name="Cole G.T."/>
            <person name="Henn M.R."/>
            <person name="Birren B.W."/>
            <person name="Taylor J.W."/>
        </authorList>
    </citation>
    <scope>NUCLEOTIDE SEQUENCE [LARGE SCALE GENOMIC DNA]</scope>
    <source>
        <strain evidence="6">UAMH 1704</strain>
    </source>
</reference>
<evidence type="ECO:0000256" key="4">
    <source>
        <dbReference type="SAM" id="MobiDB-lite"/>
    </source>
</evidence>
<name>C4JKL3_UNCRE</name>
<evidence type="ECO:0000256" key="3">
    <source>
        <dbReference type="ARBA" id="ARBA00023274"/>
    </source>
</evidence>
<comment type="similarity">
    <text evidence="1">Belongs to the bacterial ribosomal protein bS21 family.</text>
</comment>
<keyword evidence="3" id="KW-0687">Ribonucleoprotein</keyword>
<evidence type="ECO:0008006" key="7">
    <source>
        <dbReference type="Google" id="ProtNLM"/>
    </source>
</evidence>
<feature type="region of interest" description="Disordered" evidence="4">
    <location>
        <begin position="31"/>
        <end position="84"/>
    </location>
</feature>
<protein>
    <recommendedName>
        <fullName evidence="7">Ribosomal protein S21</fullName>
    </recommendedName>
</protein>
<dbReference type="GO" id="GO:0005763">
    <property type="term" value="C:mitochondrial small ribosomal subunit"/>
    <property type="evidence" value="ECO:0007669"/>
    <property type="project" value="TreeGrafter"/>
</dbReference>
<dbReference type="AlphaFoldDB" id="C4JKL3"/>
<dbReference type="GeneID" id="8440850"/>
<dbReference type="RefSeq" id="XP_002542654.1">
    <property type="nucleotide sequence ID" value="XM_002542608.1"/>
</dbReference>
<dbReference type="eggNOG" id="ENOG502SYGP">
    <property type="taxonomic scope" value="Eukaryota"/>
</dbReference>
<dbReference type="OMA" id="QKFHIRR"/>
<dbReference type="STRING" id="336963.C4JKL3"/>
<dbReference type="PANTHER" id="PTHR41237:SF1">
    <property type="entry name" value="SMALL RIBOSOMAL SUBUNIT PROTEIN BS21M"/>
    <property type="match status" value="1"/>
</dbReference>
<evidence type="ECO:0000256" key="2">
    <source>
        <dbReference type="ARBA" id="ARBA00022980"/>
    </source>
</evidence>
<dbReference type="InterPro" id="IPR052837">
    <property type="entry name" value="Mitoribosomal_bS21"/>
</dbReference>
<evidence type="ECO:0000313" key="5">
    <source>
        <dbReference type="EMBL" id="EEP77321.1"/>
    </source>
</evidence>
<dbReference type="GO" id="GO:0070124">
    <property type="term" value="P:mitochondrial translational initiation"/>
    <property type="evidence" value="ECO:0007669"/>
    <property type="project" value="TreeGrafter"/>
</dbReference>
<dbReference type="OrthoDB" id="2501249at2759"/>
<evidence type="ECO:0000313" key="6">
    <source>
        <dbReference type="Proteomes" id="UP000002058"/>
    </source>
</evidence>
<proteinExistence type="inferred from homology"/>
<dbReference type="Proteomes" id="UP000002058">
    <property type="component" value="Unassembled WGS sequence"/>
</dbReference>
<keyword evidence="2" id="KW-0689">Ribosomal protein</keyword>
<evidence type="ECO:0000256" key="1">
    <source>
        <dbReference type="ARBA" id="ARBA00006640"/>
    </source>
</evidence>
<keyword evidence="6" id="KW-1185">Reference proteome</keyword>
<dbReference type="KEGG" id="ure:UREG_02170"/>
<accession>C4JKL3</accession>
<organism evidence="5 6">
    <name type="scientific">Uncinocarpus reesii (strain UAMH 1704)</name>
    <dbReference type="NCBI Taxonomy" id="336963"/>
    <lineage>
        <taxon>Eukaryota</taxon>
        <taxon>Fungi</taxon>
        <taxon>Dikarya</taxon>
        <taxon>Ascomycota</taxon>
        <taxon>Pezizomycotina</taxon>
        <taxon>Eurotiomycetes</taxon>
        <taxon>Eurotiomycetidae</taxon>
        <taxon>Onygenales</taxon>
        <taxon>Onygenaceae</taxon>
        <taxon>Uncinocarpus</taxon>
    </lineage>
</organism>
<dbReference type="InterPro" id="IPR001911">
    <property type="entry name" value="Ribosomal_bS21"/>
</dbReference>
<feature type="compositionally biased region" description="Polar residues" evidence="4">
    <location>
        <begin position="65"/>
        <end position="77"/>
    </location>
</feature>
<sequence>MEVRHCVNGLIKAHRIQRQCLFTSPYRSIAPSSTRAVTTSAPSKAPTGAAAASNSRSDSSNYRSFTLNPNRRSTPEANRSLPELSEVDSILRSIKTNTAARPQAAPRELSSGGDLFTREMSGMLNMFDKNFQAGADGARKPRMSSQVELRLTPSLGRTVSVDHIRGFDVAKAFVHMEARCSANKVRQDEKAQRFHVRRGQRRKELRMERWRKTFKFAFQHTVNRCLALTRQGW</sequence>
<dbReference type="VEuPathDB" id="FungiDB:UREG_02170"/>
<dbReference type="Pfam" id="PF01165">
    <property type="entry name" value="Ribosomal_S21"/>
    <property type="match status" value="1"/>
</dbReference>
<dbReference type="PANTHER" id="PTHR41237">
    <property type="entry name" value="37S RIBOSOMAL PROTEIN MRP21, MITOCHONDRIAL"/>
    <property type="match status" value="1"/>
</dbReference>
<feature type="compositionally biased region" description="Low complexity" evidence="4">
    <location>
        <begin position="38"/>
        <end position="64"/>
    </location>
</feature>